<keyword evidence="4" id="KW-1185">Reference proteome</keyword>
<dbReference type="EMBL" id="BAABDI010000019">
    <property type="protein sequence ID" value="GAA3980900.1"/>
    <property type="molecule type" value="Genomic_DNA"/>
</dbReference>
<reference evidence="4" key="1">
    <citation type="journal article" date="2019" name="Int. J. Syst. Evol. Microbiol.">
        <title>The Global Catalogue of Microorganisms (GCM) 10K type strain sequencing project: providing services to taxonomists for standard genome sequencing and annotation.</title>
        <authorList>
            <consortium name="The Broad Institute Genomics Platform"/>
            <consortium name="The Broad Institute Genome Sequencing Center for Infectious Disease"/>
            <person name="Wu L."/>
            <person name="Ma J."/>
        </authorList>
    </citation>
    <scope>NUCLEOTIDE SEQUENCE [LARGE SCALE GENOMIC DNA]</scope>
    <source>
        <strain evidence="4">JCM 17217</strain>
    </source>
</reference>
<keyword evidence="2" id="KW-0812">Transmembrane</keyword>
<accession>A0ABP7QDY4</accession>
<evidence type="ECO:0000256" key="1">
    <source>
        <dbReference type="SAM" id="MobiDB-lite"/>
    </source>
</evidence>
<keyword evidence="2" id="KW-1133">Transmembrane helix</keyword>
<organism evidence="3 4">
    <name type="scientific">Hymenobacter antarcticus</name>
    <dbReference type="NCBI Taxonomy" id="486270"/>
    <lineage>
        <taxon>Bacteria</taxon>
        <taxon>Pseudomonadati</taxon>
        <taxon>Bacteroidota</taxon>
        <taxon>Cytophagia</taxon>
        <taxon>Cytophagales</taxon>
        <taxon>Hymenobacteraceae</taxon>
        <taxon>Hymenobacter</taxon>
    </lineage>
</organism>
<evidence type="ECO:0000313" key="4">
    <source>
        <dbReference type="Proteomes" id="UP001501556"/>
    </source>
</evidence>
<evidence type="ECO:0000313" key="3">
    <source>
        <dbReference type="EMBL" id="GAA3980900.1"/>
    </source>
</evidence>
<gene>
    <name evidence="3" type="ORF">GCM10022407_27730</name>
</gene>
<dbReference type="Proteomes" id="UP001501556">
    <property type="component" value="Unassembled WGS sequence"/>
</dbReference>
<dbReference type="RefSeq" id="WP_345125321.1">
    <property type="nucleotide sequence ID" value="NZ_BAABDI010000019.1"/>
</dbReference>
<proteinExistence type="predicted"/>
<feature type="region of interest" description="Disordered" evidence="1">
    <location>
        <begin position="51"/>
        <end position="88"/>
    </location>
</feature>
<evidence type="ECO:0000256" key="2">
    <source>
        <dbReference type="SAM" id="Phobius"/>
    </source>
</evidence>
<keyword evidence="2" id="KW-0472">Membrane</keyword>
<sequence>MSVGLKSVAAAVLIPTFGLLFGVRYWLSHSRPEAPLSRPVPVRPVPALTIPLARPDTLSSTSSPADTPARPDTLAQTGPDPATDSAAP</sequence>
<comment type="caution">
    <text evidence="3">The sequence shown here is derived from an EMBL/GenBank/DDBJ whole genome shotgun (WGS) entry which is preliminary data.</text>
</comment>
<protein>
    <submittedName>
        <fullName evidence="3">Uncharacterized protein</fullName>
    </submittedName>
</protein>
<feature type="transmembrane region" description="Helical" evidence="2">
    <location>
        <begin position="6"/>
        <end position="27"/>
    </location>
</feature>
<name>A0ABP7QDY4_9BACT</name>